<sequence>MVILQNKWWFLLINVVFSIVFFLLIAPIYNLYHFINSVFYVSYFYLMAALLLFVIKGKFFDAFTYSLRRFQNRMMKDQDLMDEWKTKKLPSEWVRPSVLKALFFQGAVLSFGMIVLLAYFYML</sequence>
<feature type="domain" description="DUF3899" evidence="2">
    <location>
        <begin position="35"/>
        <end position="117"/>
    </location>
</feature>
<evidence type="ECO:0000313" key="3">
    <source>
        <dbReference type="EMBL" id="MFC0524778.1"/>
    </source>
</evidence>
<keyword evidence="1" id="KW-0472">Membrane</keyword>
<evidence type="ECO:0000256" key="1">
    <source>
        <dbReference type="SAM" id="Phobius"/>
    </source>
</evidence>
<keyword evidence="4" id="KW-1185">Reference proteome</keyword>
<dbReference type="EMBL" id="JBHLTP010000011">
    <property type="protein sequence ID" value="MFC0524778.1"/>
    <property type="molecule type" value="Genomic_DNA"/>
</dbReference>
<gene>
    <name evidence="3" type="ORF">ACFFGV_14465</name>
</gene>
<feature type="transmembrane region" description="Helical" evidence="1">
    <location>
        <begin position="44"/>
        <end position="67"/>
    </location>
</feature>
<keyword evidence="1" id="KW-1133">Transmembrane helix</keyword>
<comment type="caution">
    <text evidence="3">The sequence shown here is derived from an EMBL/GenBank/DDBJ whole genome shotgun (WGS) entry which is preliminary data.</text>
</comment>
<reference evidence="3 4" key="1">
    <citation type="submission" date="2024-09" db="EMBL/GenBank/DDBJ databases">
        <authorList>
            <person name="Sun Q."/>
            <person name="Mori K."/>
        </authorList>
    </citation>
    <scope>NUCLEOTIDE SEQUENCE [LARGE SCALE GENOMIC DNA]</scope>
    <source>
        <strain evidence="3 4">NCAIM B.02529</strain>
    </source>
</reference>
<protein>
    <submittedName>
        <fullName evidence="3">DUF3899 domain-containing protein</fullName>
    </submittedName>
</protein>
<dbReference type="Proteomes" id="UP001589836">
    <property type="component" value="Unassembled WGS sequence"/>
</dbReference>
<feature type="transmembrane region" description="Helical" evidence="1">
    <location>
        <begin position="9"/>
        <end position="32"/>
    </location>
</feature>
<dbReference type="Pfam" id="PF13038">
    <property type="entry name" value="DUF3899"/>
    <property type="match status" value="1"/>
</dbReference>
<dbReference type="InterPro" id="IPR025007">
    <property type="entry name" value="DUF3899"/>
</dbReference>
<keyword evidence="1" id="KW-0812">Transmembrane</keyword>
<proteinExistence type="predicted"/>
<dbReference type="RefSeq" id="WP_377349127.1">
    <property type="nucleotide sequence ID" value="NZ_JBHLTP010000011.1"/>
</dbReference>
<evidence type="ECO:0000259" key="2">
    <source>
        <dbReference type="Pfam" id="PF13038"/>
    </source>
</evidence>
<organism evidence="3 4">
    <name type="scientific">Pontibacillus salicampi</name>
    <dbReference type="NCBI Taxonomy" id="1449801"/>
    <lineage>
        <taxon>Bacteria</taxon>
        <taxon>Bacillati</taxon>
        <taxon>Bacillota</taxon>
        <taxon>Bacilli</taxon>
        <taxon>Bacillales</taxon>
        <taxon>Bacillaceae</taxon>
        <taxon>Pontibacillus</taxon>
    </lineage>
</organism>
<name>A0ABV6LRA8_9BACI</name>
<feature type="transmembrane region" description="Helical" evidence="1">
    <location>
        <begin position="101"/>
        <end position="122"/>
    </location>
</feature>
<accession>A0ABV6LRA8</accession>
<evidence type="ECO:0000313" key="4">
    <source>
        <dbReference type="Proteomes" id="UP001589836"/>
    </source>
</evidence>